<dbReference type="GO" id="GO:0003676">
    <property type="term" value="F:nucleic acid binding"/>
    <property type="evidence" value="ECO:0007669"/>
    <property type="project" value="InterPro"/>
</dbReference>
<keyword evidence="3" id="KW-1185">Reference proteome</keyword>
<comment type="caution">
    <text evidence="2">The sequence shown here is derived from an EMBL/GenBank/DDBJ whole genome shotgun (WGS) entry which is preliminary data.</text>
</comment>
<protein>
    <recommendedName>
        <fullName evidence="1">RNase H type-1 domain-containing protein</fullName>
    </recommendedName>
</protein>
<reference evidence="2" key="1">
    <citation type="submission" date="2023-07" db="EMBL/GenBank/DDBJ databases">
        <title>A chromosome-level genome assembly of Lolium multiflorum.</title>
        <authorList>
            <person name="Chen Y."/>
            <person name="Copetti D."/>
            <person name="Kolliker R."/>
            <person name="Studer B."/>
        </authorList>
    </citation>
    <scope>NUCLEOTIDE SEQUENCE</scope>
    <source>
        <strain evidence="2">02402/16</strain>
        <tissue evidence="2">Leaf</tissue>
    </source>
</reference>
<name>A0AAD8WA14_LOLMU</name>
<dbReference type="EMBL" id="JAUUTY010000004">
    <property type="protein sequence ID" value="KAK1647675.1"/>
    <property type="molecule type" value="Genomic_DNA"/>
</dbReference>
<dbReference type="AlphaFoldDB" id="A0AAD8WA14"/>
<gene>
    <name evidence="2" type="ORF">QYE76_065480</name>
</gene>
<dbReference type="InterPro" id="IPR002156">
    <property type="entry name" value="RNaseH_domain"/>
</dbReference>
<evidence type="ECO:0000313" key="3">
    <source>
        <dbReference type="Proteomes" id="UP001231189"/>
    </source>
</evidence>
<sequence>MKVLKLHEETGSLPFVIEMDCLKSVAMIRSEMEDRSASLFILMEIKHLFQGVLEFKIEHIKREQILVSHVLANKGRAEAMTNLWLRLSAVDIPQLCIKDCTLVP</sequence>
<evidence type="ECO:0000259" key="1">
    <source>
        <dbReference type="Pfam" id="PF13456"/>
    </source>
</evidence>
<accession>A0AAD8WA14</accession>
<evidence type="ECO:0000313" key="2">
    <source>
        <dbReference type="EMBL" id="KAK1647675.1"/>
    </source>
</evidence>
<dbReference type="Proteomes" id="UP001231189">
    <property type="component" value="Unassembled WGS sequence"/>
</dbReference>
<organism evidence="2 3">
    <name type="scientific">Lolium multiflorum</name>
    <name type="common">Italian ryegrass</name>
    <name type="synonym">Lolium perenne subsp. multiflorum</name>
    <dbReference type="NCBI Taxonomy" id="4521"/>
    <lineage>
        <taxon>Eukaryota</taxon>
        <taxon>Viridiplantae</taxon>
        <taxon>Streptophyta</taxon>
        <taxon>Embryophyta</taxon>
        <taxon>Tracheophyta</taxon>
        <taxon>Spermatophyta</taxon>
        <taxon>Magnoliopsida</taxon>
        <taxon>Liliopsida</taxon>
        <taxon>Poales</taxon>
        <taxon>Poaceae</taxon>
        <taxon>BOP clade</taxon>
        <taxon>Pooideae</taxon>
        <taxon>Poodae</taxon>
        <taxon>Poeae</taxon>
        <taxon>Poeae Chloroplast Group 2 (Poeae type)</taxon>
        <taxon>Loliodinae</taxon>
        <taxon>Loliinae</taxon>
        <taxon>Lolium</taxon>
    </lineage>
</organism>
<dbReference type="Pfam" id="PF13456">
    <property type="entry name" value="RVT_3"/>
    <property type="match status" value="1"/>
</dbReference>
<proteinExistence type="predicted"/>
<feature type="domain" description="RNase H type-1" evidence="1">
    <location>
        <begin position="9"/>
        <end position="74"/>
    </location>
</feature>
<dbReference type="GO" id="GO:0004523">
    <property type="term" value="F:RNA-DNA hybrid ribonuclease activity"/>
    <property type="evidence" value="ECO:0007669"/>
    <property type="project" value="InterPro"/>
</dbReference>